<keyword evidence="8" id="KW-1185">Reference proteome</keyword>
<evidence type="ECO:0000256" key="6">
    <source>
        <dbReference type="SAM" id="SignalP"/>
    </source>
</evidence>
<evidence type="ECO:0000256" key="1">
    <source>
        <dbReference type="ARBA" id="ARBA00004442"/>
    </source>
</evidence>
<feature type="chain" id="PRO_5017409041" evidence="6">
    <location>
        <begin position="22"/>
        <end position="424"/>
    </location>
</feature>
<feature type="signal peptide" evidence="6">
    <location>
        <begin position="1"/>
        <end position="21"/>
    </location>
</feature>
<dbReference type="RefSeq" id="WP_120714099.1">
    <property type="nucleotide sequence ID" value="NZ_RBCJ01000006.1"/>
</dbReference>
<dbReference type="PANTHER" id="PTHR30026:SF20">
    <property type="entry name" value="OUTER MEMBRANE PROTEIN TOLC"/>
    <property type="match status" value="1"/>
</dbReference>
<dbReference type="GO" id="GO:1990281">
    <property type="term" value="C:efflux pump complex"/>
    <property type="evidence" value="ECO:0007669"/>
    <property type="project" value="TreeGrafter"/>
</dbReference>
<reference evidence="7 8" key="1">
    <citation type="submission" date="2018-10" db="EMBL/GenBank/DDBJ databases">
        <title>Ulvibacterium marinum gen. nov., sp. nov., a novel marine bacterium of the family Flavobacteriaceae, isolated from a culture of the green alga Ulva prolifera.</title>
        <authorList>
            <person name="Zhang Z."/>
        </authorList>
    </citation>
    <scope>NUCLEOTIDE SEQUENCE [LARGE SCALE GENOMIC DNA]</scope>
    <source>
        <strain evidence="7 8">CCMM003</strain>
    </source>
</reference>
<sequence length="424" mass="47666">MNQLKLSLFLSSCFFSVSVLGQIQSNSIPLEEAYRWAEQHYPLIKDSDLIDKIEAINLNNIGKTGLPKISLNGQGQLQSENINIPIGDNAINAPLETFSAYVGIDYDLYDGGIKKAQKASEIASANVERKSLEVQLRSLKDRVNTIVFVIALSRKQKQILQTSKEDLEVNIQSLQAGFENGTVLESEVTKLMVRQLELTSEIIKTEGDIRTYVSLLEQLTGKTFPEDVQFELPYVVPTFQAEAINRPEELLFDNQKSLFAAQEASIAASTRPKISLFAQGGVGYPNPLDFSDISTATYALGGVKLKWDFLDWGKGKKERERIKLQQEQIEVDRELFLFDLDSDRLEYQEDMAALQVQIKNDEAIVSMQKDILTQSKVQLDNGVINSNDYVTQVNATLNAEQQLEFNKIQLQQTIINYLTLIGQL</sequence>
<dbReference type="GO" id="GO:0015288">
    <property type="term" value="F:porin activity"/>
    <property type="evidence" value="ECO:0007669"/>
    <property type="project" value="TreeGrafter"/>
</dbReference>
<dbReference type="GO" id="GO:0015562">
    <property type="term" value="F:efflux transmembrane transporter activity"/>
    <property type="evidence" value="ECO:0007669"/>
    <property type="project" value="InterPro"/>
</dbReference>
<dbReference type="SUPFAM" id="SSF56954">
    <property type="entry name" value="Outer membrane efflux proteins (OEP)"/>
    <property type="match status" value="1"/>
</dbReference>
<comment type="subcellular location">
    <subcellularLocation>
        <location evidence="1">Cell outer membrane</location>
    </subcellularLocation>
</comment>
<organism evidence="7 8">
    <name type="scientific">Ulvibacterium marinum</name>
    <dbReference type="NCBI Taxonomy" id="2419782"/>
    <lineage>
        <taxon>Bacteria</taxon>
        <taxon>Pseudomonadati</taxon>
        <taxon>Bacteroidota</taxon>
        <taxon>Flavobacteriia</taxon>
        <taxon>Flavobacteriales</taxon>
        <taxon>Flavobacteriaceae</taxon>
        <taxon>Ulvibacterium</taxon>
    </lineage>
</organism>
<protein>
    <submittedName>
        <fullName evidence="7">TolC family protein</fullName>
    </submittedName>
</protein>
<evidence type="ECO:0000256" key="5">
    <source>
        <dbReference type="ARBA" id="ARBA00023237"/>
    </source>
</evidence>
<gene>
    <name evidence="7" type="ORF">D7Z94_23475</name>
</gene>
<keyword evidence="6" id="KW-0732">Signal</keyword>
<comment type="caution">
    <text evidence="7">The sequence shown here is derived from an EMBL/GenBank/DDBJ whole genome shotgun (WGS) entry which is preliminary data.</text>
</comment>
<name>A0A3B0BV37_9FLAO</name>
<keyword evidence="2" id="KW-1134">Transmembrane beta strand</keyword>
<dbReference type="AlphaFoldDB" id="A0A3B0BV37"/>
<keyword evidence="4" id="KW-0472">Membrane</keyword>
<evidence type="ECO:0000256" key="2">
    <source>
        <dbReference type="ARBA" id="ARBA00022452"/>
    </source>
</evidence>
<dbReference type="EMBL" id="RBCJ01000006">
    <property type="protein sequence ID" value="RKN76752.1"/>
    <property type="molecule type" value="Genomic_DNA"/>
</dbReference>
<dbReference type="InterPro" id="IPR051906">
    <property type="entry name" value="TolC-like"/>
</dbReference>
<evidence type="ECO:0000256" key="4">
    <source>
        <dbReference type="ARBA" id="ARBA00023136"/>
    </source>
</evidence>
<dbReference type="PANTHER" id="PTHR30026">
    <property type="entry name" value="OUTER MEMBRANE PROTEIN TOLC"/>
    <property type="match status" value="1"/>
</dbReference>
<dbReference type="OrthoDB" id="976750at2"/>
<dbReference type="Proteomes" id="UP000276603">
    <property type="component" value="Unassembled WGS sequence"/>
</dbReference>
<proteinExistence type="predicted"/>
<dbReference type="GO" id="GO:0009279">
    <property type="term" value="C:cell outer membrane"/>
    <property type="evidence" value="ECO:0007669"/>
    <property type="project" value="UniProtKB-SubCell"/>
</dbReference>
<keyword evidence="5" id="KW-0998">Cell outer membrane</keyword>
<accession>A0A3B0BV37</accession>
<keyword evidence="3" id="KW-0812">Transmembrane</keyword>
<dbReference type="Gene3D" id="1.20.1600.10">
    <property type="entry name" value="Outer membrane efflux proteins (OEP)"/>
    <property type="match status" value="1"/>
</dbReference>
<evidence type="ECO:0000256" key="3">
    <source>
        <dbReference type="ARBA" id="ARBA00022692"/>
    </source>
</evidence>
<evidence type="ECO:0000313" key="8">
    <source>
        <dbReference type="Proteomes" id="UP000276603"/>
    </source>
</evidence>
<evidence type="ECO:0000313" key="7">
    <source>
        <dbReference type="EMBL" id="RKN76752.1"/>
    </source>
</evidence>